<dbReference type="Proteomes" id="UP000186594">
    <property type="component" value="Unassembled WGS sequence"/>
</dbReference>
<accession>A0A1U7LT42</accession>
<evidence type="ECO:0000313" key="7">
    <source>
        <dbReference type="EMBL" id="OLL25840.1"/>
    </source>
</evidence>
<dbReference type="InterPro" id="IPR005828">
    <property type="entry name" value="MFS_sugar_transport-like"/>
</dbReference>
<evidence type="ECO:0000256" key="1">
    <source>
        <dbReference type="ARBA" id="ARBA00004141"/>
    </source>
</evidence>
<organism evidence="7 8">
    <name type="scientific">Neolecta irregularis (strain DAH-3)</name>
    <dbReference type="NCBI Taxonomy" id="1198029"/>
    <lineage>
        <taxon>Eukaryota</taxon>
        <taxon>Fungi</taxon>
        <taxon>Dikarya</taxon>
        <taxon>Ascomycota</taxon>
        <taxon>Taphrinomycotina</taxon>
        <taxon>Neolectales</taxon>
        <taxon>Neolectaceae</taxon>
        <taxon>Neolecta</taxon>
    </lineage>
</organism>
<dbReference type="AlphaFoldDB" id="A0A1U7LT42"/>
<evidence type="ECO:0000259" key="6">
    <source>
        <dbReference type="PROSITE" id="PS50850"/>
    </source>
</evidence>
<dbReference type="EMBL" id="LXFE01000302">
    <property type="protein sequence ID" value="OLL25840.1"/>
    <property type="molecule type" value="Genomic_DNA"/>
</dbReference>
<protein>
    <submittedName>
        <fullName evidence="7">Putative metabolite transport protein</fullName>
    </submittedName>
</protein>
<evidence type="ECO:0000256" key="3">
    <source>
        <dbReference type="ARBA" id="ARBA00022989"/>
    </source>
</evidence>
<evidence type="ECO:0000256" key="4">
    <source>
        <dbReference type="ARBA" id="ARBA00023136"/>
    </source>
</evidence>
<keyword evidence="8" id="KW-1185">Reference proteome</keyword>
<reference evidence="7 8" key="1">
    <citation type="submission" date="2016-04" db="EMBL/GenBank/DDBJ databases">
        <title>Evolutionary innovation and constraint leading to complex multicellularity in the Ascomycota.</title>
        <authorList>
            <person name="Cisse O."/>
            <person name="Nguyen A."/>
            <person name="Hewitt D.A."/>
            <person name="Jedd G."/>
            <person name="Stajich J.E."/>
        </authorList>
    </citation>
    <scope>NUCLEOTIDE SEQUENCE [LARGE SCALE GENOMIC DNA]</scope>
    <source>
        <strain evidence="7 8">DAH-3</strain>
    </source>
</reference>
<dbReference type="InterPro" id="IPR036259">
    <property type="entry name" value="MFS_trans_sf"/>
</dbReference>
<dbReference type="STRING" id="1198029.A0A1U7LT42"/>
<comment type="caution">
    <text evidence="7">The sequence shown here is derived from an EMBL/GenBank/DDBJ whole genome shotgun (WGS) entry which is preliminary data.</text>
</comment>
<feature type="transmembrane region" description="Helical" evidence="5">
    <location>
        <begin position="295"/>
        <end position="315"/>
    </location>
</feature>
<evidence type="ECO:0000256" key="2">
    <source>
        <dbReference type="ARBA" id="ARBA00022692"/>
    </source>
</evidence>
<sequence>MIYNDPQGFGVGGEYPASSTSASEAANEQLQKSRGPIFIMVTKSVPCSTLHLSSSLPLSFGGPVSMCIFLIVYSAAGSSHLTTVWRVCFGLGAVLPLSVFYFRLRLVTSKLYREGAIKKRVPYWLVLKYYWRSLIGTCLAWFIYDFVTFPNGIFSGAIISSLVKNSSIKKTAEYQLLLNTLQLPGIFIGALLCNPLGRKNTMMLGFSGYLIFGLVIGLSYDRITKMLPLFVIFYGLMQSSGNLGPGDFLGLLSSESYATPIRGTCYGLSAAVGKAGAAIGTQVFQPIQIHWGKRWTFIVAAVCGIVGILVTWIFVPDLTGEDLALEDRRFEEFLRKEGWTGDIGDDQPE</sequence>
<name>A0A1U7LT42_NEOID</name>
<feature type="transmembrane region" description="Helical" evidence="5">
    <location>
        <begin position="83"/>
        <end position="102"/>
    </location>
</feature>
<evidence type="ECO:0000313" key="8">
    <source>
        <dbReference type="Proteomes" id="UP000186594"/>
    </source>
</evidence>
<dbReference type="GO" id="GO:0046943">
    <property type="term" value="F:carboxylic acid transmembrane transporter activity"/>
    <property type="evidence" value="ECO:0007669"/>
    <property type="project" value="TreeGrafter"/>
</dbReference>
<evidence type="ECO:0000256" key="5">
    <source>
        <dbReference type="SAM" id="Phobius"/>
    </source>
</evidence>
<dbReference type="OMA" id="FIMVTNL"/>
<dbReference type="GO" id="GO:0005886">
    <property type="term" value="C:plasma membrane"/>
    <property type="evidence" value="ECO:0007669"/>
    <property type="project" value="TreeGrafter"/>
</dbReference>
<dbReference type="Pfam" id="PF00083">
    <property type="entry name" value="Sugar_tr"/>
    <property type="match status" value="1"/>
</dbReference>
<keyword evidence="4 5" id="KW-0472">Membrane</keyword>
<dbReference type="InterPro" id="IPR020846">
    <property type="entry name" value="MFS_dom"/>
</dbReference>
<keyword evidence="3 5" id="KW-1133">Transmembrane helix</keyword>
<dbReference type="Gene3D" id="1.20.1250.20">
    <property type="entry name" value="MFS general substrate transporter like domains"/>
    <property type="match status" value="1"/>
</dbReference>
<proteinExistence type="predicted"/>
<comment type="subcellular location">
    <subcellularLocation>
        <location evidence="1">Membrane</location>
        <topology evidence="1">Multi-pass membrane protein</topology>
    </subcellularLocation>
</comment>
<feature type="transmembrane region" description="Helical" evidence="5">
    <location>
        <begin position="58"/>
        <end position="77"/>
    </location>
</feature>
<dbReference type="SUPFAM" id="SSF103473">
    <property type="entry name" value="MFS general substrate transporter"/>
    <property type="match status" value="1"/>
</dbReference>
<keyword evidence="2 5" id="KW-0812">Transmembrane</keyword>
<feature type="domain" description="Major facilitator superfamily (MFS) profile" evidence="6">
    <location>
        <begin position="1"/>
        <end position="319"/>
    </location>
</feature>
<dbReference type="PANTHER" id="PTHR23508">
    <property type="entry name" value="CARBOXYLIC ACID TRANSPORTER PROTEIN HOMOLOG"/>
    <property type="match status" value="1"/>
</dbReference>
<gene>
    <name evidence="7" type="ORF">NEOLI_003015</name>
</gene>
<dbReference type="OrthoDB" id="2153661at2759"/>
<dbReference type="PROSITE" id="PS50850">
    <property type="entry name" value="MFS"/>
    <property type="match status" value="1"/>
</dbReference>
<feature type="transmembrane region" description="Helical" evidence="5">
    <location>
        <begin position="176"/>
        <end position="197"/>
    </location>
</feature>
<dbReference type="PANTHER" id="PTHR23508:SF10">
    <property type="entry name" value="CARBOXYLIC ACID TRANSPORTER PROTEIN HOMOLOG"/>
    <property type="match status" value="1"/>
</dbReference>
<feature type="transmembrane region" description="Helical" evidence="5">
    <location>
        <begin position="203"/>
        <end position="220"/>
    </location>
</feature>